<feature type="region of interest" description="Disordered" evidence="1">
    <location>
        <begin position="216"/>
        <end position="255"/>
    </location>
</feature>
<evidence type="ECO:0000256" key="1">
    <source>
        <dbReference type="SAM" id="MobiDB-lite"/>
    </source>
</evidence>
<feature type="region of interest" description="Disordered" evidence="1">
    <location>
        <begin position="170"/>
        <end position="198"/>
    </location>
</feature>
<feature type="non-terminal residue" evidence="2">
    <location>
        <position position="255"/>
    </location>
</feature>
<evidence type="ECO:0000313" key="2">
    <source>
        <dbReference type="EMBL" id="CAA9291738.1"/>
    </source>
</evidence>
<dbReference type="AlphaFoldDB" id="A0A6J4K0A7"/>
<protein>
    <submittedName>
        <fullName evidence="2">Uncharacterized protein</fullName>
    </submittedName>
</protein>
<organism evidence="2">
    <name type="scientific">uncultured Friedmanniella sp</name>
    <dbReference type="NCBI Taxonomy" id="335381"/>
    <lineage>
        <taxon>Bacteria</taxon>
        <taxon>Bacillati</taxon>
        <taxon>Actinomycetota</taxon>
        <taxon>Actinomycetes</taxon>
        <taxon>Propionibacteriales</taxon>
        <taxon>Nocardioidaceae</taxon>
        <taxon>Friedmanniella</taxon>
        <taxon>environmental samples</taxon>
    </lineage>
</organism>
<feature type="non-terminal residue" evidence="2">
    <location>
        <position position="1"/>
    </location>
</feature>
<dbReference type="EMBL" id="CADCTT010000036">
    <property type="protein sequence ID" value="CAA9291738.1"/>
    <property type="molecule type" value="Genomic_DNA"/>
</dbReference>
<gene>
    <name evidence="2" type="ORF">AVDCRST_MAG61-231</name>
</gene>
<feature type="compositionally biased region" description="Gly residues" evidence="1">
    <location>
        <begin position="8"/>
        <end position="20"/>
    </location>
</feature>
<feature type="region of interest" description="Disordered" evidence="1">
    <location>
        <begin position="1"/>
        <end position="113"/>
    </location>
</feature>
<sequence>DHDRGPRSRGGPGRLAGGADPGSPPGGPSDPPRPGRRARRAGAGRGGLHRVAAPAAATGLHPGPAAGRLQRDGALRRHQRRLHDRPQPVPGTAAADQPGGVHPAVHLDGVQPVPAGRPGRRLHLLAERRPGVDLAVHRPLRRREGRRGRLRGGDRRPHRLRRPHRALLRCRGLGSGGGDGDQPTAGGARAGGVPAGARGRAEPLCAARAEVEQHRDLAVPLRDRTRGLRPDAGAAADERHERPAAVHPAGSRRPL</sequence>
<proteinExistence type="predicted"/>
<name>A0A6J4K0A7_9ACTN</name>
<feature type="compositionally biased region" description="Pro residues" evidence="1">
    <location>
        <begin position="22"/>
        <end position="32"/>
    </location>
</feature>
<accession>A0A6J4K0A7</accession>
<feature type="compositionally biased region" description="Basic and acidic residues" evidence="1">
    <location>
        <begin position="216"/>
        <end position="229"/>
    </location>
</feature>
<reference evidence="2" key="1">
    <citation type="submission" date="2020-02" db="EMBL/GenBank/DDBJ databases">
        <authorList>
            <person name="Meier V. D."/>
        </authorList>
    </citation>
    <scope>NUCLEOTIDE SEQUENCE</scope>
    <source>
        <strain evidence="2">AVDCRST_MAG61</strain>
    </source>
</reference>